<feature type="compositionally biased region" description="Low complexity" evidence="1">
    <location>
        <begin position="284"/>
        <end position="312"/>
    </location>
</feature>
<evidence type="ECO:0000313" key="3">
    <source>
        <dbReference type="Proteomes" id="UP000708347"/>
    </source>
</evidence>
<name>A0ABX2K0C7_9MYCO</name>
<evidence type="ECO:0000256" key="1">
    <source>
        <dbReference type="SAM" id="MobiDB-lite"/>
    </source>
</evidence>
<proteinExistence type="predicted"/>
<feature type="region of interest" description="Disordered" evidence="1">
    <location>
        <begin position="263"/>
        <end position="324"/>
    </location>
</feature>
<gene>
    <name evidence="2" type="ORF">FEG63_23070</name>
</gene>
<accession>A0ABX2K0C7</accession>
<evidence type="ECO:0008006" key="4">
    <source>
        <dbReference type="Google" id="ProtNLM"/>
    </source>
</evidence>
<evidence type="ECO:0000313" key="2">
    <source>
        <dbReference type="EMBL" id="NTY62422.1"/>
    </source>
</evidence>
<comment type="caution">
    <text evidence="2">The sequence shown here is derived from an EMBL/GenBank/DDBJ whole genome shotgun (WGS) entry which is preliminary data.</text>
</comment>
<dbReference type="EMBL" id="VBSB01000015">
    <property type="protein sequence ID" value="NTY62422.1"/>
    <property type="molecule type" value="Genomic_DNA"/>
</dbReference>
<feature type="compositionally biased region" description="Basic residues" evidence="1">
    <location>
        <begin position="314"/>
        <end position="324"/>
    </location>
</feature>
<dbReference type="Proteomes" id="UP000708347">
    <property type="component" value="Unassembled WGS sequence"/>
</dbReference>
<organism evidence="2 3">
    <name type="scientific">Mycolicibacterium sphagni</name>
    <dbReference type="NCBI Taxonomy" id="1786"/>
    <lineage>
        <taxon>Bacteria</taxon>
        <taxon>Bacillati</taxon>
        <taxon>Actinomycetota</taxon>
        <taxon>Actinomycetes</taxon>
        <taxon>Mycobacteriales</taxon>
        <taxon>Mycobacteriaceae</taxon>
        <taxon>Mycolicibacterium</taxon>
    </lineage>
</organism>
<protein>
    <recommendedName>
        <fullName evidence="4">PE-PGRS family protein</fullName>
    </recommendedName>
</protein>
<sequence length="324" mass="32098">MPLSEVNVPAAISNVAVELAALPNPITPWVDVFTAAVTNAGVLGSAVLADPLPIARQVAVNWIGYGQTTATALAGVAQAAFDYFTTSFPQSLQTAFQQLRDGDPAAAAATLTDAVLGIVVNVGLPAFPIVAIPGLITTNLNAAVQAATGLGTLLNLVLGVVGPVGGVIRATGDTAQAFLDAVNDKDYSAAAQAVFDLGPNITTAIINGYTTTDGTLYPGLLTPPDNTGFNQGIVYSLLVTIPQAIATAIGAPAAPAAARAAKPAASVVPATKGTAGSARGAVRSAPTSGKSTAKSAAAAKKPTGAKKSTGAKSARPHRGGRTAE</sequence>
<reference evidence="2 3" key="1">
    <citation type="submission" date="2019-05" db="EMBL/GenBank/DDBJ databases">
        <title>Mycolicibacterium sphagni ENV482 genome assembly.</title>
        <authorList>
            <person name="Chen W."/>
            <person name="Faulkner N.W."/>
            <person name="Hyman M.R."/>
        </authorList>
    </citation>
    <scope>NUCLEOTIDE SEQUENCE [LARGE SCALE GENOMIC DNA]</scope>
    <source>
        <strain evidence="2 3">ENV482</strain>
    </source>
</reference>
<keyword evidence="3" id="KW-1185">Reference proteome</keyword>